<keyword evidence="4 6" id="KW-1133">Transmembrane helix</keyword>
<keyword evidence="3 6" id="KW-0812">Transmembrane</keyword>
<dbReference type="Pfam" id="PF12704">
    <property type="entry name" value="MacB_PCD"/>
    <property type="match status" value="1"/>
</dbReference>
<keyword evidence="9" id="KW-0449">Lipoprotein</keyword>
<evidence type="ECO:0000256" key="5">
    <source>
        <dbReference type="ARBA" id="ARBA00023136"/>
    </source>
</evidence>
<protein>
    <submittedName>
        <fullName evidence="9">Outer membrane-specific lipoprotein transporter subunit LolC</fullName>
    </submittedName>
</protein>
<sequence length="379" mass="41510">MFKFAPYLFKTLWRHRVRTLLTVSGSAVALFVFCFVLSVQQGLERLTHQDNSVLVVFQANKFCPATSHLPQDYDRIIEEMPGVRDVLPIQVFTNNCRASLDVVVFYGTEVEKIRRLRNFELVTGSWTDFEGHQDAAIVGRALATRRGISVGEKFSIGDVTVAVAGIYTSDNRAEEDYVYCHLDFLQRTHGLDLVGTVTQQEVWLDNSADPDQTAVAIDAQLKSGQIETDTRTKGAFQSSSIADLVHLIDLSHYLGWACLLLMAVLLGTTTIMTVEDRIGEHAVLQTLGFTTFRVFRLVMSEAVLLSVLGGCLGTALATVFLFESGLSLGAEAVSIAIVPTWNMAIYAAITSCVIGIIAGIAPATHAARADIVTSLRMAR</sequence>
<evidence type="ECO:0000259" key="8">
    <source>
        <dbReference type="Pfam" id="PF12704"/>
    </source>
</evidence>
<keyword evidence="5 6" id="KW-0472">Membrane</keyword>
<dbReference type="Pfam" id="PF02687">
    <property type="entry name" value="FtsX"/>
    <property type="match status" value="1"/>
</dbReference>
<feature type="domain" description="ABC3 transporter permease C-terminal" evidence="7">
    <location>
        <begin position="257"/>
        <end position="370"/>
    </location>
</feature>
<dbReference type="EMBL" id="CP036276">
    <property type="protein sequence ID" value="QDU44815.1"/>
    <property type="molecule type" value="Genomic_DNA"/>
</dbReference>
<dbReference type="RefSeq" id="WP_145377106.1">
    <property type="nucleotide sequence ID" value="NZ_CP036276.1"/>
</dbReference>
<dbReference type="PANTHER" id="PTHR43738:SF3">
    <property type="entry name" value="ABC TRANSPORTER PERMEASE"/>
    <property type="match status" value="1"/>
</dbReference>
<gene>
    <name evidence="9" type="ORF">Mal52_33010</name>
</gene>
<feature type="transmembrane region" description="Helical" evidence="6">
    <location>
        <begin position="253"/>
        <end position="274"/>
    </location>
</feature>
<dbReference type="AlphaFoldDB" id="A0A517ZQT7"/>
<evidence type="ECO:0000313" key="10">
    <source>
        <dbReference type="Proteomes" id="UP000319383"/>
    </source>
</evidence>
<feature type="transmembrane region" description="Helical" evidence="6">
    <location>
        <begin position="302"/>
        <end position="323"/>
    </location>
</feature>
<evidence type="ECO:0000256" key="6">
    <source>
        <dbReference type="SAM" id="Phobius"/>
    </source>
</evidence>
<dbReference type="InterPro" id="IPR051125">
    <property type="entry name" value="ABC-4/HrtB_transporter"/>
</dbReference>
<reference evidence="9 10" key="1">
    <citation type="submission" date="2019-02" db="EMBL/GenBank/DDBJ databases">
        <title>Deep-cultivation of Planctomycetes and their phenomic and genomic characterization uncovers novel biology.</title>
        <authorList>
            <person name="Wiegand S."/>
            <person name="Jogler M."/>
            <person name="Boedeker C."/>
            <person name="Pinto D."/>
            <person name="Vollmers J."/>
            <person name="Rivas-Marin E."/>
            <person name="Kohn T."/>
            <person name="Peeters S.H."/>
            <person name="Heuer A."/>
            <person name="Rast P."/>
            <person name="Oberbeckmann S."/>
            <person name="Bunk B."/>
            <person name="Jeske O."/>
            <person name="Meyerdierks A."/>
            <person name="Storesund J.E."/>
            <person name="Kallscheuer N."/>
            <person name="Luecker S."/>
            <person name="Lage O.M."/>
            <person name="Pohl T."/>
            <person name="Merkel B.J."/>
            <person name="Hornburger P."/>
            <person name="Mueller R.-W."/>
            <person name="Bruemmer F."/>
            <person name="Labrenz M."/>
            <person name="Spormann A.M."/>
            <person name="Op den Camp H."/>
            <person name="Overmann J."/>
            <person name="Amann R."/>
            <person name="Jetten M.S.M."/>
            <person name="Mascher T."/>
            <person name="Medema M.H."/>
            <person name="Devos D.P."/>
            <person name="Kaster A.-K."/>
            <person name="Ovreas L."/>
            <person name="Rohde M."/>
            <person name="Galperin M.Y."/>
            <person name="Jogler C."/>
        </authorList>
    </citation>
    <scope>NUCLEOTIDE SEQUENCE [LARGE SCALE GENOMIC DNA]</scope>
    <source>
        <strain evidence="9 10">Mal52</strain>
    </source>
</reference>
<dbReference type="KEGG" id="sdyn:Mal52_33010"/>
<organism evidence="9 10">
    <name type="scientific">Symmachiella dynata</name>
    <dbReference type="NCBI Taxonomy" id="2527995"/>
    <lineage>
        <taxon>Bacteria</taxon>
        <taxon>Pseudomonadati</taxon>
        <taxon>Planctomycetota</taxon>
        <taxon>Planctomycetia</taxon>
        <taxon>Planctomycetales</taxon>
        <taxon>Planctomycetaceae</taxon>
        <taxon>Symmachiella</taxon>
    </lineage>
</organism>
<dbReference type="InterPro" id="IPR003838">
    <property type="entry name" value="ABC3_permease_C"/>
</dbReference>
<feature type="transmembrane region" description="Helical" evidence="6">
    <location>
        <begin position="343"/>
        <end position="367"/>
    </location>
</feature>
<evidence type="ECO:0000256" key="2">
    <source>
        <dbReference type="ARBA" id="ARBA00022475"/>
    </source>
</evidence>
<dbReference type="GO" id="GO:0005886">
    <property type="term" value="C:plasma membrane"/>
    <property type="evidence" value="ECO:0007669"/>
    <property type="project" value="UniProtKB-SubCell"/>
</dbReference>
<dbReference type="InterPro" id="IPR025857">
    <property type="entry name" value="MacB_PCD"/>
</dbReference>
<feature type="domain" description="MacB-like periplasmic core" evidence="8">
    <location>
        <begin position="19"/>
        <end position="219"/>
    </location>
</feature>
<evidence type="ECO:0000259" key="7">
    <source>
        <dbReference type="Pfam" id="PF02687"/>
    </source>
</evidence>
<evidence type="ECO:0000313" key="9">
    <source>
        <dbReference type="EMBL" id="QDU44815.1"/>
    </source>
</evidence>
<evidence type="ECO:0000256" key="1">
    <source>
        <dbReference type="ARBA" id="ARBA00004651"/>
    </source>
</evidence>
<comment type="subcellular location">
    <subcellularLocation>
        <location evidence="1">Cell membrane</location>
        <topology evidence="1">Multi-pass membrane protein</topology>
    </subcellularLocation>
</comment>
<keyword evidence="2" id="KW-1003">Cell membrane</keyword>
<keyword evidence="10" id="KW-1185">Reference proteome</keyword>
<evidence type="ECO:0000256" key="4">
    <source>
        <dbReference type="ARBA" id="ARBA00022989"/>
    </source>
</evidence>
<accession>A0A517ZQT7</accession>
<name>A0A517ZQT7_9PLAN</name>
<evidence type="ECO:0000256" key="3">
    <source>
        <dbReference type="ARBA" id="ARBA00022692"/>
    </source>
</evidence>
<feature type="transmembrane region" description="Helical" evidence="6">
    <location>
        <begin position="20"/>
        <end position="39"/>
    </location>
</feature>
<dbReference type="PANTHER" id="PTHR43738">
    <property type="entry name" value="ABC TRANSPORTER, MEMBRANE PROTEIN"/>
    <property type="match status" value="1"/>
</dbReference>
<dbReference type="Proteomes" id="UP000319383">
    <property type="component" value="Chromosome"/>
</dbReference>
<proteinExistence type="predicted"/>